<dbReference type="Pfam" id="PF09234">
    <property type="entry name" value="DUF1963"/>
    <property type="match status" value="1"/>
</dbReference>
<name>A0A1H5VK56_9RHOB</name>
<gene>
    <name evidence="3" type="ORF">SAMN04488045_1076</name>
</gene>
<dbReference type="PANTHER" id="PTHR36436">
    <property type="entry name" value="SLL5081 PROTEIN"/>
    <property type="match status" value="1"/>
</dbReference>
<dbReference type="InterPro" id="IPR035948">
    <property type="entry name" value="YwqG-like_sf"/>
</dbReference>
<evidence type="ECO:0000313" key="3">
    <source>
        <dbReference type="EMBL" id="SEF87583.1"/>
    </source>
</evidence>
<keyword evidence="2" id="KW-0472">Membrane</keyword>
<dbReference type="PANTHER" id="PTHR36436:SF6">
    <property type="entry name" value="SLL5081 PROTEIN"/>
    <property type="match status" value="1"/>
</dbReference>
<evidence type="ECO:0000313" key="4">
    <source>
        <dbReference type="Proteomes" id="UP000236752"/>
    </source>
</evidence>
<accession>A0A1H5VK56</accession>
<dbReference type="EMBL" id="FNUZ01000002">
    <property type="protein sequence ID" value="SEF87583.1"/>
    <property type="molecule type" value="Genomic_DNA"/>
</dbReference>
<dbReference type="OrthoDB" id="8135222at2"/>
<dbReference type="RefSeq" id="WP_103909468.1">
    <property type="nucleotide sequence ID" value="NZ_FNUZ01000002.1"/>
</dbReference>
<organism evidence="3 4">
    <name type="scientific">Thalassococcus halodurans</name>
    <dbReference type="NCBI Taxonomy" id="373675"/>
    <lineage>
        <taxon>Bacteria</taxon>
        <taxon>Pseudomonadati</taxon>
        <taxon>Pseudomonadota</taxon>
        <taxon>Alphaproteobacteria</taxon>
        <taxon>Rhodobacterales</taxon>
        <taxon>Roseobacteraceae</taxon>
        <taxon>Thalassococcus</taxon>
    </lineage>
</organism>
<proteinExistence type="predicted"/>
<dbReference type="InterPro" id="IPR015315">
    <property type="entry name" value="DUF1963"/>
</dbReference>
<dbReference type="Gene3D" id="2.30.320.10">
    <property type="entry name" value="YwqG-like"/>
    <property type="match status" value="2"/>
</dbReference>
<reference evidence="3 4" key="1">
    <citation type="submission" date="2016-10" db="EMBL/GenBank/DDBJ databases">
        <authorList>
            <person name="de Groot N.N."/>
        </authorList>
    </citation>
    <scope>NUCLEOTIDE SEQUENCE [LARGE SCALE GENOMIC DNA]</scope>
    <source>
        <strain evidence="3 4">DSM 26915</strain>
    </source>
</reference>
<evidence type="ECO:0000256" key="2">
    <source>
        <dbReference type="SAM" id="Phobius"/>
    </source>
</evidence>
<feature type="compositionally biased region" description="Basic and acidic residues" evidence="1">
    <location>
        <begin position="310"/>
        <end position="322"/>
    </location>
</feature>
<keyword evidence="2" id="KW-1133">Transmembrane helix</keyword>
<protein>
    <recommendedName>
        <fullName evidence="5">DUF1963 domain-containing protein</fullName>
    </recommendedName>
</protein>
<evidence type="ECO:0000256" key="1">
    <source>
        <dbReference type="SAM" id="MobiDB-lite"/>
    </source>
</evidence>
<keyword evidence="4" id="KW-1185">Reference proteome</keyword>
<feature type="transmembrane region" description="Helical" evidence="2">
    <location>
        <begin position="21"/>
        <end position="47"/>
    </location>
</feature>
<feature type="region of interest" description="Disordered" evidence="1">
    <location>
        <begin position="303"/>
        <end position="322"/>
    </location>
</feature>
<dbReference type="AlphaFoldDB" id="A0A1H5VK56"/>
<sequence>MILDRFYQISAPIIAFVFFRNFFFAALAVFALLAVIALPIVLGLLIWNDLNVRVGAAGLRALVRLRWQLSWNSGFLKEKRLRKISAALIKAYELEPNASLDEQAARFERLMQDAIKIDRRVPPIFQRSLSTNLIAKTLADTEGLSQSEHSALRAAFVKAMPREQNRGFWVNARLAIRKALAPLAGSKVDRVRIGHVIIQMLVHRPATSNERLVTLAALIRDARIKEGLEGTFKLPDPIIDLPIIMQRKLVLLSHVAFGTADMWRIALTDPSFLIQLLRFKKRFDALPKPEKQLWDMETAKNANAHVPQPADEKSRSQHQPSKDELLTDLNENAKEAILLARTWPITGTVEGRSWFGGVPLLPSFMAWPTLPASRAPLHFLAQIDCAELPRVKDGDAMPEDGLLLFFAYVDEEMIWDEEDGSAQVKYVPAQDIPKNPAKLPAELADIFGKPGHRTYPRWPITPHLAQSFCWNDRDPKGSHKVATAAQKEAISKFLPEPSQTKPAQLLEERFMRDAETGDVLTDSEGKPKKQLTLARDLQKAGFPFCGGTMKRFAKEYHAQLSQMIDEAQRTKQFLETYKPKQDQEKKRQALDAKIAKFSKALSLLDQVSDRLTAFGDLEIVPDREAKFFEKWLEQMVLRKYPAVYTSLRNVLKSMTQEAATDAKLRVALPQALFDFFDAELRPNPALSQHMMLGHPQFRTNSTQAPGLRLLALDSDSGLDFMFCDLGMVEFWIKPEDLAHRDFSQVVAVTAGG</sequence>
<evidence type="ECO:0008006" key="5">
    <source>
        <dbReference type="Google" id="ProtNLM"/>
    </source>
</evidence>
<dbReference type="Proteomes" id="UP000236752">
    <property type="component" value="Unassembled WGS sequence"/>
</dbReference>
<dbReference type="SUPFAM" id="SSF103032">
    <property type="entry name" value="Hypothetical protein YwqG"/>
    <property type="match status" value="2"/>
</dbReference>
<keyword evidence="2" id="KW-0812">Transmembrane</keyword>